<reference evidence="7" key="1">
    <citation type="submission" date="2025-08" db="UniProtKB">
        <authorList>
            <consortium name="RefSeq"/>
        </authorList>
    </citation>
    <scope>IDENTIFICATION</scope>
    <source>
        <strain evidence="7">J_2021</strain>
        <tissue evidence="7">Erythrocytes</tissue>
    </source>
</reference>
<name>A0A8J1LMH5_XENLA</name>
<dbReference type="InterPro" id="IPR013783">
    <property type="entry name" value="Ig-like_fold"/>
</dbReference>
<dbReference type="SMART" id="SM00409">
    <property type="entry name" value="IG"/>
    <property type="match status" value="3"/>
</dbReference>
<dbReference type="Gene3D" id="2.60.40.10">
    <property type="entry name" value="Immunoglobulins"/>
    <property type="match status" value="4"/>
</dbReference>
<protein>
    <submittedName>
        <fullName evidence="7">Fc receptor-like protein 5</fullName>
    </submittedName>
</protein>
<dbReference type="RefSeq" id="XP_041429930.1">
    <property type="nucleotide sequence ID" value="XM_041573996.1"/>
</dbReference>
<dbReference type="InterPro" id="IPR003598">
    <property type="entry name" value="Ig_sub2"/>
</dbReference>
<dbReference type="GeneID" id="108699145"/>
<evidence type="ECO:0000256" key="4">
    <source>
        <dbReference type="ARBA" id="ARBA00023319"/>
    </source>
</evidence>
<dbReference type="GO" id="GO:0004888">
    <property type="term" value="F:transmembrane signaling receptor activity"/>
    <property type="evidence" value="ECO:0000318"/>
    <property type="project" value="GO_Central"/>
</dbReference>
<keyword evidence="3" id="KW-1015">Disulfide bond</keyword>
<organism evidence="6 7">
    <name type="scientific">Xenopus laevis</name>
    <name type="common">African clawed frog</name>
    <dbReference type="NCBI Taxonomy" id="8355"/>
    <lineage>
        <taxon>Eukaryota</taxon>
        <taxon>Metazoa</taxon>
        <taxon>Chordata</taxon>
        <taxon>Craniata</taxon>
        <taxon>Vertebrata</taxon>
        <taxon>Euteleostomi</taxon>
        <taxon>Amphibia</taxon>
        <taxon>Batrachia</taxon>
        <taxon>Anura</taxon>
        <taxon>Pipoidea</taxon>
        <taxon>Pipidae</taxon>
        <taxon>Xenopodinae</taxon>
        <taxon>Xenopus</taxon>
        <taxon>Xenopus</taxon>
    </lineage>
</organism>
<evidence type="ECO:0000313" key="7">
    <source>
        <dbReference type="RefSeq" id="XP_041429930.1"/>
    </source>
</evidence>
<feature type="domain" description="Ig-like" evidence="5">
    <location>
        <begin position="362"/>
        <end position="445"/>
    </location>
</feature>
<keyword evidence="4" id="KW-0393">Immunoglobulin domain</keyword>
<feature type="domain" description="Ig-like" evidence="5">
    <location>
        <begin position="268"/>
        <end position="352"/>
    </location>
</feature>
<dbReference type="InterPro" id="IPR007110">
    <property type="entry name" value="Ig-like_dom"/>
</dbReference>
<dbReference type="SUPFAM" id="SSF48726">
    <property type="entry name" value="Immunoglobulin"/>
    <property type="match status" value="3"/>
</dbReference>
<dbReference type="InterPro" id="IPR036179">
    <property type="entry name" value="Ig-like_dom_sf"/>
</dbReference>
<evidence type="ECO:0000259" key="5">
    <source>
        <dbReference type="PROSITE" id="PS50835"/>
    </source>
</evidence>
<gene>
    <name evidence="7" type="primary">LOC108699145</name>
</gene>
<dbReference type="InterPro" id="IPR003599">
    <property type="entry name" value="Ig_sub"/>
</dbReference>
<dbReference type="GO" id="GO:0009897">
    <property type="term" value="C:external side of plasma membrane"/>
    <property type="evidence" value="ECO:0000318"/>
    <property type="project" value="GO_Central"/>
</dbReference>
<evidence type="ECO:0000256" key="2">
    <source>
        <dbReference type="ARBA" id="ARBA00022737"/>
    </source>
</evidence>
<dbReference type="KEGG" id="xla:108699145"/>
<accession>A0A8J1LMH5</accession>
<dbReference type="OrthoDB" id="10012075at2759"/>
<dbReference type="SMART" id="SM00408">
    <property type="entry name" value="IGc2"/>
    <property type="match status" value="3"/>
</dbReference>
<keyword evidence="1" id="KW-0732">Signal</keyword>
<keyword evidence="6" id="KW-1185">Reference proteome</keyword>
<sequence>MVSFSPNWNPILPGESVTLTCNVAPTAQENVGYSWYRDGHQIPGDQQRLVIESARETDSVDYQCQTRLVPVRELTQLHWMLILVGSTYKRPLLSTKEPVSQASQSDWKAPSHFSAESPETDIYIVRAAMIPIHFFPPNWNPIFTGGYVTLTCNVASTAQGNMGCSCYWDEQGLHCVQKAGIVPYSGDWQCPVSLEIYEDGLILQTPLVVHEGDSLSLRCHSRPEYLTRDPVFYKDNQVIQSPLSQSEIQLSRVDSAASVFIAELFSTPQIKVRPDQVTEGDHMTITCDTKLSPHRETTELQFVFYRNGHNVQGFSLSNQYGVPSAQLEDSGKYTCEVQTPSRSVFKRSTTANIQIGELFYYTQIKVRPDQVTEGDHMTITCDTKLSPRRATTELQFVFYRNGHNVQGFSLSNQYRVPSAQLEHSGTYSCELLNPFKIRRQSNEVSYIHIEELFTVPQIKVSSDQTSNHSPEESPETDIVFSNIYLDHVFDLSPHKDTSWN</sequence>
<dbReference type="GO" id="GO:0006955">
    <property type="term" value="P:immune response"/>
    <property type="evidence" value="ECO:0000318"/>
    <property type="project" value="GO_Central"/>
</dbReference>
<evidence type="ECO:0000256" key="1">
    <source>
        <dbReference type="ARBA" id="ARBA00022729"/>
    </source>
</evidence>
<evidence type="ECO:0000256" key="3">
    <source>
        <dbReference type="ARBA" id="ARBA00023157"/>
    </source>
</evidence>
<keyword evidence="2" id="KW-0677">Repeat</keyword>
<dbReference type="GO" id="GO:0007166">
    <property type="term" value="P:cell surface receptor signaling pathway"/>
    <property type="evidence" value="ECO:0000318"/>
    <property type="project" value="GO_Central"/>
</dbReference>
<evidence type="ECO:0000313" key="6">
    <source>
        <dbReference type="Proteomes" id="UP000186698"/>
    </source>
</evidence>
<dbReference type="InterPro" id="IPR050488">
    <property type="entry name" value="Ig_Fc_receptor"/>
</dbReference>
<dbReference type="PANTHER" id="PTHR11481">
    <property type="entry name" value="IMMUNOGLOBULIN FC RECEPTOR"/>
    <property type="match status" value="1"/>
</dbReference>
<proteinExistence type="predicted"/>
<dbReference type="PANTHER" id="PTHR11481:SF116">
    <property type="entry name" value="FC RECEPTOR-LIKE B"/>
    <property type="match status" value="1"/>
</dbReference>
<dbReference type="Pfam" id="PF13895">
    <property type="entry name" value="Ig_2"/>
    <property type="match status" value="3"/>
</dbReference>
<dbReference type="PROSITE" id="PS50835">
    <property type="entry name" value="IG_LIKE"/>
    <property type="match status" value="3"/>
</dbReference>
<dbReference type="Proteomes" id="UP000186698">
    <property type="component" value="Chromosome 8L"/>
</dbReference>
<dbReference type="AlphaFoldDB" id="A0A8J1LMH5"/>
<dbReference type="FunFam" id="2.60.40.10:FF:000651">
    <property type="entry name" value="Fc receptor like 1"/>
    <property type="match status" value="1"/>
</dbReference>
<feature type="domain" description="Ig-like" evidence="5">
    <location>
        <begin position="1"/>
        <end position="75"/>
    </location>
</feature>